<evidence type="ECO:0000256" key="13">
    <source>
        <dbReference type="ARBA" id="ARBA00023268"/>
    </source>
</evidence>
<dbReference type="InterPro" id="IPR001977">
    <property type="entry name" value="Depp_CoAkinase"/>
</dbReference>
<dbReference type="AlphaFoldDB" id="A0A9N9WU22"/>
<comment type="subcellular location">
    <subcellularLocation>
        <location evidence="2">Cytoplasm</location>
    </subcellularLocation>
    <subcellularLocation>
        <location evidence="1">Mitochondrion matrix</location>
    </subcellularLocation>
</comment>
<evidence type="ECO:0000256" key="6">
    <source>
        <dbReference type="ARBA" id="ARBA00022553"/>
    </source>
</evidence>
<dbReference type="GO" id="GO:0005524">
    <property type="term" value="F:ATP binding"/>
    <property type="evidence" value="ECO:0007669"/>
    <property type="project" value="UniProtKB-KW"/>
</dbReference>
<dbReference type="SUPFAM" id="SSF52374">
    <property type="entry name" value="Nucleotidylyl transferase"/>
    <property type="match status" value="1"/>
</dbReference>
<evidence type="ECO:0000256" key="20">
    <source>
        <dbReference type="ARBA" id="ARBA00066359"/>
    </source>
</evidence>
<dbReference type="InterPro" id="IPR004821">
    <property type="entry name" value="Cyt_trans-like"/>
</dbReference>
<evidence type="ECO:0000256" key="10">
    <source>
        <dbReference type="ARBA" id="ARBA00022777"/>
    </source>
</evidence>
<dbReference type="GO" id="GO:0005759">
    <property type="term" value="C:mitochondrial matrix"/>
    <property type="evidence" value="ECO:0007669"/>
    <property type="project" value="UniProtKB-SubCell"/>
</dbReference>
<comment type="catalytic activity">
    <reaction evidence="14">
        <text>(R)-4'-phosphopantetheine + ATP + H(+) = 3'-dephospho-CoA + diphosphate</text>
        <dbReference type="Rhea" id="RHEA:19801"/>
        <dbReference type="ChEBI" id="CHEBI:15378"/>
        <dbReference type="ChEBI" id="CHEBI:30616"/>
        <dbReference type="ChEBI" id="CHEBI:33019"/>
        <dbReference type="ChEBI" id="CHEBI:57328"/>
        <dbReference type="ChEBI" id="CHEBI:61723"/>
        <dbReference type="EC" id="2.7.7.3"/>
    </reaction>
    <physiologicalReaction direction="left-to-right" evidence="14">
        <dbReference type="Rhea" id="RHEA:19802"/>
    </physiologicalReaction>
</comment>
<evidence type="ECO:0000256" key="16">
    <source>
        <dbReference type="ARBA" id="ARBA00059677"/>
    </source>
</evidence>
<dbReference type="EC" id="2.7.7.3" evidence="4"/>
<keyword evidence="22" id="KW-0732">Signal</keyword>
<dbReference type="Gene3D" id="3.40.50.620">
    <property type="entry name" value="HUPs"/>
    <property type="match status" value="1"/>
</dbReference>
<dbReference type="FunFam" id="3.40.50.300:FF:000899">
    <property type="entry name" value="Bifunctional coenzyme A synthase"/>
    <property type="match status" value="1"/>
</dbReference>
<dbReference type="CDD" id="cd02164">
    <property type="entry name" value="PPAT_CoAS"/>
    <property type="match status" value="1"/>
</dbReference>
<keyword evidence="11" id="KW-0067">ATP-binding</keyword>
<gene>
    <name evidence="24" type="ORF">CHIRRI_LOCUS8866</name>
</gene>
<feature type="domain" description="Cytidyltransferase-like" evidence="23">
    <location>
        <begin position="125"/>
        <end position="266"/>
    </location>
</feature>
<evidence type="ECO:0000256" key="12">
    <source>
        <dbReference type="ARBA" id="ARBA00023128"/>
    </source>
</evidence>
<keyword evidence="12" id="KW-0496">Mitochondrion</keyword>
<dbReference type="PROSITE" id="PS51219">
    <property type="entry name" value="DPCK"/>
    <property type="match status" value="1"/>
</dbReference>
<evidence type="ECO:0000256" key="1">
    <source>
        <dbReference type="ARBA" id="ARBA00004305"/>
    </source>
</evidence>
<dbReference type="EMBL" id="OU895878">
    <property type="protein sequence ID" value="CAG9806001.1"/>
    <property type="molecule type" value="Genomic_DNA"/>
</dbReference>
<reference evidence="24" key="1">
    <citation type="submission" date="2022-01" db="EMBL/GenBank/DDBJ databases">
        <authorList>
            <person name="King R."/>
        </authorList>
    </citation>
    <scope>NUCLEOTIDE SEQUENCE</scope>
</reference>
<comment type="similarity">
    <text evidence="19">In the central section; belongs to the eukaryotic CoaD family.</text>
</comment>
<dbReference type="Proteomes" id="UP001153620">
    <property type="component" value="Chromosome 2"/>
</dbReference>
<keyword evidence="25" id="KW-1185">Reference proteome</keyword>
<evidence type="ECO:0000256" key="18">
    <source>
        <dbReference type="ARBA" id="ARBA00060696"/>
    </source>
</evidence>
<comment type="catalytic activity">
    <reaction evidence="15">
        <text>3'-dephospho-CoA + ATP = ADP + CoA + H(+)</text>
        <dbReference type="Rhea" id="RHEA:18245"/>
        <dbReference type="ChEBI" id="CHEBI:15378"/>
        <dbReference type="ChEBI" id="CHEBI:30616"/>
        <dbReference type="ChEBI" id="CHEBI:57287"/>
        <dbReference type="ChEBI" id="CHEBI:57328"/>
        <dbReference type="ChEBI" id="CHEBI:456216"/>
        <dbReference type="EC" id="2.7.1.24"/>
    </reaction>
    <physiologicalReaction direction="left-to-right" evidence="15">
        <dbReference type="Rhea" id="RHEA:18246"/>
    </physiologicalReaction>
</comment>
<keyword evidence="5" id="KW-0963">Cytoplasm</keyword>
<dbReference type="OrthoDB" id="330671at2759"/>
<dbReference type="HAMAP" id="MF_00376">
    <property type="entry name" value="Dephospho_CoA_kinase"/>
    <property type="match status" value="1"/>
</dbReference>
<protein>
    <recommendedName>
        <fullName evidence="21">Bifunctional coenzyme A synthase</fullName>
        <ecNumber evidence="20">2.7.1.24</ecNumber>
        <ecNumber evidence="4">2.7.7.3</ecNumber>
    </recommendedName>
</protein>
<dbReference type="InterPro" id="IPR014729">
    <property type="entry name" value="Rossmann-like_a/b/a_fold"/>
</dbReference>
<comment type="function">
    <text evidence="16">Bifunctional enzyme that catalyzes the fourth and fifth sequential steps of CoA biosynthetic pathway. The fourth reaction is catalyzed by the phosphopantetheine adenylyltransferase, coded by the coaD domain; the fifth reaction is catalyzed by the dephospho-CoA kinase, coded by the coaE domain. May act as a point of CoA biosynthesis regulation.</text>
</comment>
<dbReference type="PANTHER" id="PTHR10695:SF46">
    <property type="entry name" value="BIFUNCTIONAL COENZYME A SYNTHASE-RELATED"/>
    <property type="match status" value="1"/>
</dbReference>
<reference evidence="24" key="2">
    <citation type="submission" date="2022-10" db="EMBL/GenBank/DDBJ databases">
        <authorList>
            <consortium name="ENA_rothamsted_submissions"/>
            <consortium name="culmorum"/>
            <person name="King R."/>
        </authorList>
    </citation>
    <scope>NUCLEOTIDE SEQUENCE</scope>
</reference>
<dbReference type="GO" id="GO:0004595">
    <property type="term" value="F:pantetheine-phosphate adenylyltransferase activity"/>
    <property type="evidence" value="ECO:0007669"/>
    <property type="project" value="UniProtKB-EC"/>
</dbReference>
<evidence type="ECO:0000256" key="4">
    <source>
        <dbReference type="ARBA" id="ARBA00012392"/>
    </source>
</evidence>
<dbReference type="Gene3D" id="3.40.50.300">
    <property type="entry name" value="P-loop containing nucleotide triphosphate hydrolases"/>
    <property type="match status" value="1"/>
</dbReference>
<evidence type="ECO:0000256" key="19">
    <source>
        <dbReference type="ARBA" id="ARBA00061673"/>
    </source>
</evidence>
<feature type="chain" id="PRO_5040338196" description="Bifunctional coenzyme A synthase" evidence="22">
    <location>
        <begin position="19"/>
        <end position="495"/>
    </location>
</feature>
<dbReference type="SUPFAM" id="SSF52540">
    <property type="entry name" value="P-loop containing nucleoside triphosphate hydrolases"/>
    <property type="match status" value="1"/>
</dbReference>
<evidence type="ECO:0000256" key="2">
    <source>
        <dbReference type="ARBA" id="ARBA00004496"/>
    </source>
</evidence>
<comment type="pathway">
    <text evidence="18">Cofactor biosynthesis; coenzyme A biosynthesis; CoA from (R)-pantothenate: step 5/5.</text>
</comment>
<evidence type="ECO:0000256" key="3">
    <source>
        <dbReference type="ARBA" id="ARBA00011245"/>
    </source>
</evidence>
<dbReference type="CDD" id="cd02022">
    <property type="entry name" value="DPCK"/>
    <property type="match status" value="1"/>
</dbReference>
<evidence type="ECO:0000256" key="9">
    <source>
        <dbReference type="ARBA" id="ARBA00022741"/>
    </source>
</evidence>
<sequence length="495" mass="55913">MMANKGLLILTCLSKLSASLTLASKKIGQYLYIHYHPKEPLKYEKFTKAISSIYSCSIEMCGNIDVRVLVSTIKNQGNVISRAHNVDLVFVDDRIQNMATDNTFAFIRQSMSLIDDSEIKYNNVVLGGTFDRLHVGHKILLSEAALRAQKRLVVGVTDVNMIASKKLPELVLPLKTRMKDVTDFLTDIDDSLSYDVVSIQDPFGPTASDPNLDLIVVSDETLKGGHKVNEIRKQKSFNELAIYSIPLVEIKQVLKEKEQKVSSSNQRMDILGTQFKQPRARPNLPKHPYIIGLIGGIASGKSKMSERFEKMGAGVVDCDKLAHSIYEPGEECFYTIINEFGNDILDDEGRIDRRKLGAIVFTDKTRLQKLNEIVWPSLLKKAKLIIKDIYDKENRQIIILEAAILIQAGWENECHEIWSMIIPPEVAVQRIMDRNNLSEDEAKSRVASQVENSVVVDHSNVIFSSLWSYEYSQLQADKAWKELLTRLDIPKSSKI</sequence>
<feature type="signal peptide" evidence="22">
    <location>
        <begin position="1"/>
        <end position="18"/>
    </location>
</feature>
<dbReference type="GO" id="GO:0004140">
    <property type="term" value="F:dephospho-CoA kinase activity"/>
    <property type="evidence" value="ECO:0007669"/>
    <property type="project" value="UniProtKB-EC"/>
</dbReference>
<organism evidence="24 25">
    <name type="scientific">Chironomus riparius</name>
    <dbReference type="NCBI Taxonomy" id="315576"/>
    <lineage>
        <taxon>Eukaryota</taxon>
        <taxon>Metazoa</taxon>
        <taxon>Ecdysozoa</taxon>
        <taxon>Arthropoda</taxon>
        <taxon>Hexapoda</taxon>
        <taxon>Insecta</taxon>
        <taxon>Pterygota</taxon>
        <taxon>Neoptera</taxon>
        <taxon>Endopterygota</taxon>
        <taxon>Diptera</taxon>
        <taxon>Nematocera</taxon>
        <taxon>Chironomoidea</taxon>
        <taxon>Chironomidae</taxon>
        <taxon>Chironominae</taxon>
        <taxon>Chironomus</taxon>
    </lineage>
</organism>
<proteinExistence type="inferred from homology"/>
<comment type="pathway">
    <text evidence="17">Cofactor biosynthesis; coenzyme A biosynthesis; CoA from (R)-pantothenate: step 4/5.</text>
</comment>
<evidence type="ECO:0000256" key="11">
    <source>
        <dbReference type="ARBA" id="ARBA00022840"/>
    </source>
</evidence>
<keyword evidence="13" id="KW-0511">Multifunctional enzyme</keyword>
<dbReference type="GO" id="GO:0015937">
    <property type="term" value="P:coenzyme A biosynthetic process"/>
    <property type="evidence" value="ECO:0007669"/>
    <property type="project" value="InterPro"/>
</dbReference>
<dbReference type="Pfam" id="PF01467">
    <property type="entry name" value="CTP_transf_like"/>
    <property type="match status" value="1"/>
</dbReference>
<evidence type="ECO:0000256" key="21">
    <source>
        <dbReference type="ARBA" id="ARBA00067394"/>
    </source>
</evidence>
<keyword evidence="9" id="KW-0547">Nucleotide-binding</keyword>
<keyword evidence="7" id="KW-0808">Transferase</keyword>
<evidence type="ECO:0000313" key="24">
    <source>
        <dbReference type="EMBL" id="CAG9806001.1"/>
    </source>
</evidence>
<evidence type="ECO:0000256" key="8">
    <source>
        <dbReference type="ARBA" id="ARBA00022695"/>
    </source>
</evidence>
<dbReference type="NCBIfam" id="NF001985">
    <property type="entry name" value="PRK00777.1"/>
    <property type="match status" value="1"/>
</dbReference>
<name>A0A9N9WU22_9DIPT</name>
<dbReference type="NCBIfam" id="TIGR00152">
    <property type="entry name" value="dephospho-CoA kinase"/>
    <property type="match status" value="1"/>
</dbReference>
<evidence type="ECO:0000256" key="5">
    <source>
        <dbReference type="ARBA" id="ARBA00022490"/>
    </source>
</evidence>
<comment type="subunit">
    <text evidence="3">Monomer.</text>
</comment>
<evidence type="ECO:0000313" key="25">
    <source>
        <dbReference type="Proteomes" id="UP001153620"/>
    </source>
</evidence>
<evidence type="ECO:0000256" key="22">
    <source>
        <dbReference type="SAM" id="SignalP"/>
    </source>
</evidence>
<keyword evidence="6" id="KW-0597">Phosphoprotein</keyword>
<evidence type="ECO:0000256" key="14">
    <source>
        <dbReference type="ARBA" id="ARBA00051310"/>
    </source>
</evidence>
<dbReference type="FunFam" id="3.40.50.620:FF:000089">
    <property type="entry name" value="Bifunctional coenzyme A synthase"/>
    <property type="match status" value="1"/>
</dbReference>
<accession>A0A9N9WU22</accession>
<evidence type="ECO:0000256" key="17">
    <source>
        <dbReference type="ARBA" id="ARBA00060565"/>
    </source>
</evidence>
<keyword evidence="8" id="KW-0548">Nucleotidyltransferase</keyword>
<dbReference type="Pfam" id="PF01121">
    <property type="entry name" value="CoaE"/>
    <property type="match status" value="1"/>
</dbReference>
<dbReference type="InterPro" id="IPR027417">
    <property type="entry name" value="P-loop_NTPase"/>
</dbReference>
<evidence type="ECO:0000259" key="23">
    <source>
        <dbReference type="Pfam" id="PF01467"/>
    </source>
</evidence>
<evidence type="ECO:0000256" key="7">
    <source>
        <dbReference type="ARBA" id="ARBA00022679"/>
    </source>
</evidence>
<dbReference type="EC" id="2.7.1.24" evidence="20"/>
<keyword evidence="10" id="KW-0418">Kinase</keyword>
<evidence type="ECO:0000256" key="15">
    <source>
        <dbReference type="ARBA" id="ARBA00051912"/>
    </source>
</evidence>
<dbReference type="PANTHER" id="PTHR10695">
    <property type="entry name" value="DEPHOSPHO-COA KINASE-RELATED"/>
    <property type="match status" value="1"/>
</dbReference>